<dbReference type="InterPro" id="IPR027417">
    <property type="entry name" value="P-loop_NTPase"/>
</dbReference>
<keyword evidence="6 9" id="KW-0067">ATP-binding</keyword>
<dbReference type="Proteomes" id="UP001652409">
    <property type="component" value="Unassembled WGS sequence"/>
</dbReference>
<comment type="subcellular location">
    <subcellularLocation>
        <location evidence="1">Cell membrane</location>
        <topology evidence="1">Peripheral membrane protein</topology>
    </subcellularLocation>
</comment>
<evidence type="ECO:0000256" key="3">
    <source>
        <dbReference type="ARBA" id="ARBA00022448"/>
    </source>
</evidence>
<evidence type="ECO:0000313" key="9">
    <source>
        <dbReference type="EMBL" id="MCU6765850.1"/>
    </source>
</evidence>
<dbReference type="PROSITE" id="PS50893">
    <property type="entry name" value="ABC_TRANSPORTER_2"/>
    <property type="match status" value="1"/>
</dbReference>
<dbReference type="Gene3D" id="3.40.50.300">
    <property type="entry name" value="P-loop containing nucleotide triphosphate hydrolases"/>
    <property type="match status" value="1"/>
</dbReference>
<dbReference type="PANTHER" id="PTHR43297:SF2">
    <property type="entry name" value="DIPEPTIDE TRANSPORT ATP-BINDING PROTEIN DPPD"/>
    <property type="match status" value="1"/>
</dbReference>
<accession>A0ABT2TUE8</accession>
<name>A0ABT2TUE8_9FIRM</name>
<keyword evidence="10" id="KW-1185">Reference proteome</keyword>
<evidence type="ECO:0000313" key="10">
    <source>
        <dbReference type="Proteomes" id="UP001652409"/>
    </source>
</evidence>
<sequence>MDSLLRIEHVTVSYEGEEVIQDISFDLKPGEILGIVGESGSGKSTVIKAITGILGQEGIVTKGNIWYKDHDLTEMNEKQLCRYRGKEIGMVFQDCKSALCPVRKVGAQVYEAVTEHEKASKKEIRCRAKEIMEKIGLHDSERVLESYPFQLSGGMNQRVGICIAMIMQPKVLLADEPTSALDVTVQKQVVEELLLLRKEYHTSMIIVTHNIGVVRKMADKVLVLKDGQVRDYGETKKVLEHSKDSYTRELMDSVLHLNHRKIPEAG</sequence>
<reference evidence="9 10" key="1">
    <citation type="journal article" date="2021" name="ISME Commun">
        <title>Automated analysis of genomic sequences facilitates high-throughput and comprehensive description of bacteria.</title>
        <authorList>
            <person name="Hitch T.C.A."/>
        </authorList>
    </citation>
    <scope>NUCLEOTIDE SEQUENCE [LARGE SCALE GENOMIC DNA]</scope>
    <source>
        <strain evidence="9 10">Sanger_23</strain>
    </source>
</reference>
<evidence type="ECO:0000256" key="4">
    <source>
        <dbReference type="ARBA" id="ARBA00022475"/>
    </source>
</evidence>
<evidence type="ECO:0000256" key="6">
    <source>
        <dbReference type="ARBA" id="ARBA00022840"/>
    </source>
</evidence>
<gene>
    <name evidence="9" type="ORF">OCV61_10565</name>
</gene>
<protein>
    <submittedName>
        <fullName evidence="9">ABC transporter ATP-binding protein</fullName>
    </submittedName>
</protein>
<dbReference type="EMBL" id="JAOQJL010000019">
    <property type="protein sequence ID" value="MCU6765850.1"/>
    <property type="molecule type" value="Genomic_DNA"/>
</dbReference>
<evidence type="ECO:0000256" key="7">
    <source>
        <dbReference type="ARBA" id="ARBA00023136"/>
    </source>
</evidence>
<keyword evidence="5" id="KW-0547">Nucleotide-binding</keyword>
<evidence type="ECO:0000256" key="1">
    <source>
        <dbReference type="ARBA" id="ARBA00004202"/>
    </source>
</evidence>
<proteinExistence type="inferred from homology"/>
<dbReference type="InterPro" id="IPR003439">
    <property type="entry name" value="ABC_transporter-like_ATP-bd"/>
</dbReference>
<dbReference type="SMART" id="SM00382">
    <property type="entry name" value="AAA"/>
    <property type="match status" value="1"/>
</dbReference>
<evidence type="ECO:0000256" key="5">
    <source>
        <dbReference type="ARBA" id="ARBA00022741"/>
    </source>
</evidence>
<evidence type="ECO:0000256" key="2">
    <source>
        <dbReference type="ARBA" id="ARBA00005417"/>
    </source>
</evidence>
<dbReference type="CDD" id="cd03257">
    <property type="entry name" value="ABC_NikE_OppD_transporters"/>
    <property type="match status" value="1"/>
</dbReference>
<dbReference type="Pfam" id="PF00005">
    <property type="entry name" value="ABC_tran"/>
    <property type="match status" value="1"/>
</dbReference>
<feature type="domain" description="ABC transporter" evidence="8">
    <location>
        <begin position="5"/>
        <end position="251"/>
    </location>
</feature>
<keyword evidence="3" id="KW-0813">Transport</keyword>
<dbReference type="GO" id="GO:0005524">
    <property type="term" value="F:ATP binding"/>
    <property type="evidence" value="ECO:0007669"/>
    <property type="project" value="UniProtKB-KW"/>
</dbReference>
<dbReference type="InterPro" id="IPR003593">
    <property type="entry name" value="AAA+_ATPase"/>
</dbReference>
<dbReference type="SUPFAM" id="SSF52540">
    <property type="entry name" value="P-loop containing nucleoside triphosphate hydrolases"/>
    <property type="match status" value="1"/>
</dbReference>
<organism evidence="9 10">
    <name type="scientific">Blautia ammoniilytica</name>
    <dbReference type="NCBI Taxonomy" id="2981782"/>
    <lineage>
        <taxon>Bacteria</taxon>
        <taxon>Bacillati</taxon>
        <taxon>Bacillota</taxon>
        <taxon>Clostridia</taxon>
        <taxon>Lachnospirales</taxon>
        <taxon>Lachnospiraceae</taxon>
        <taxon>Blautia</taxon>
    </lineage>
</organism>
<dbReference type="PANTHER" id="PTHR43297">
    <property type="entry name" value="OLIGOPEPTIDE TRANSPORT ATP-BINDING PROTEIN APPD"/>
    <property type="match status" value="1"/>
</dbReference>
<comment type="caution">
    <text evidence="9">The sequence shown here is derived from an EMBL/GenBank/DDBJ whole genome shotgun (WGS) entry which is preliminary data.</text>
</comment>
<dbReference type="RefSeq" id="WP_158421774.1">
    <property type="nucleotide sequence ID" value="NZ_JAOQJL010000019.1"/>
</dbReference>
<evidence type="ECO:0000259" key="8">
    <source>
        <dbReference type="PROSITE" id="PS50893"/>
    </source>
</evidence>
<comment type="similarity">
    <text evidence="2">Belongs to the ABC transporter superfamily.</text>
</comment>
<keyword evidence="4" id="KW-1003">Cell membrane</keyword>
<keyword evidence="7" id="KW-0472">Membrane</keyword>
<dbReference type="InterPro" id="IPR050388">
    <property type="entry name" value="ABC_Ni/Peptide_Import"/>
</dbReference>